<dbReference type="Pfam" id="PF08281">
    <property type="entry name" value="Sigma70_r4_2"/>
    <property type="match status" value="1"/>
</dbReference>
<evidence type="ECO:0000256" key="5">
    <source>
        <dbReference type="ARBA" id="ARBA00023163"/>
    </source>
</evidence>
<dbReference type="InterPro" id="IPR013249">
    <property type="entry name" value="RNA_pol_sigma70_r4_t2"/>
</dbReference>
<keyword evidence="5" id="KW-0804">Transcription</keyword>
<comment type="caution">
    <text evidence="9">The sequence shown here is derived from an EMBL/GenBank/DDBJ whole genome shotgun (WGS) entry which is preliminary data.</text>
</comment>
<comment type="similarity">
    <text evidence="1">Belongs to the sigma-70 factor family. ECF subfamily.</text>
</comment>
<keyword evidence="4" id="KW-0731">Sigma factor</keyword>
<gene>
    <name evidence="9" type="primary">sigJ</name>
    <name evidence="9" type="ORF">KZC51_01915</name>
</gene>
<dbReference type="NCBIfam" id="NF007214">
    <property type="entry name" value="PRK09636.1"/>
    <property type="match status" value="1"/>
</dbReference>
<feature type="domain" description="RNA polymerase sigma factor 70 region 4 type 2" evidence="8">
    <location>
        <begin position="186"/>
        <end position="236"/>
    </location>
</feature>
<name>A0ABT0F9Z1_9MICO</name>
<feature type="domain" description="RNA polymerase sigma-70 region 2" evidence="7">
    <location>
        <begin position="74"/>
        <end position="139"/>
    </location>
</feature>
<dbReference type="Pfam" id="PF04542">
    <property type="entry name" value="Sigma70_r2"/>
    <property type="match status" value="1"/>
</dbReference>
<dbReference type="Gene3D" id="1.10.1740.10">
    <property type="match status" value="1"/>
</dbReference>
<evidence type="ECO:0000256" key="3">
    <source>
        <dbReference type="ARBA" id="ARBA00023015"/>
    </source>
</evidence>
<evidence type="ECO:0000313" key="10">
    <source>
        <dbReference type="Proteomes" id="UP001300096"/>
    </source>
</evidence>
<evidence type="ECO:0000256" key="6">
    <source>
        <dbReference type="SAM" id="MobiDB-lite"/>
    </source>
</evidence>
<feature type="region of interest" description="Disordered" evidence="6">
    <location>
        <begin position="364"/>
        <end position="389"/>
    </location>
</feature>
<dbReference type="EMBL" id="JAHWXN010000001">
    <property type="protein sequence ID" value="MCK2034880.1"/>
    <property type="molecule type" value="Genomic_DNA"/>
</dbReference>
<comment type="subunit">
    <text evidence="2">Interacts transiently with the RNA polymerase catalytic core formed by RpoA, RpoB, RpoC and RpoZ (2 alpha, 1 beta, 1 beta' and 1 omega subunit) to form the RNA polymerase holoenzyme that can initiate transcription.</text>
</comment>
<dbReference type="InterPro" id="IPR036388">
    <property type="entry name" value="WH-like_DNA-bd_sf"/>
</dbReference>
<organism evidence="9 10">
    <name type="scientific">Microbacterium croceum</name>
    <dbReference type="NCBI Taxonomy" id="2851645"/>
    <lineage>
        <taxon>Bacteria</taxon>
        <taxon>Bacillati</taxon>
        <taxon>Actinomycetota</taxon>
        <taxon>Actinomycetes</taxon>
        <taxon>Micrococcales</taxon>
        <taxon>Microbacteriaceae</taxon>
        <taxon>Microbacterium</taxon>
    </lineage>
</organism>
<evidence type="ECO:0000256" key="1">
    <source>
        <dbReference type="ARBA" id="ARBA00010641"/>
    </source>
</evidence>
<proteinExistence type="inferred from homology"/>
<dbReference type="InterPro" id="IPR052704">
    <property type="entry name" value="ECF_Sigma-70_Domain"/>
</dbReference>
<dbReference type="InterPro" id="IPR013324">
    <property type="entry name" value="RNA_pol_sigma_r3/r4-like"/>
</dbReference>
<dbReference type="Gene3D" id="3.10.450.50">
    <property type="match status" value="1"/>
</dbReference>
<evidence type="ECO:0000259" key="8">
    <source>
        <dbReference type="Pfam" id="PF08281"/>
    </source>
</evidence>
<dbReference type="Gene3D" id="1.10.10.10">
    <property type="entry name" value="Winged helix-like DNA-binding domain superfamily/Winged helix DNA-binding domain"/>
    <property type="match status" value="1"/>
</dbReference>
<keyword evidence="3" id="KW-0805">Transcription regulation</keyword>
<dbReference type="InterPro" id="IPR014284">
    <property type="entry name" value="RNA_pol_sigma-70_dom"/>
</dbReference>
<feature type="region of interest" description="Disordered" evidence="6">
    <location>
        <begin position="1"/>
        <end position="23"/>
    </location>
</feature>
<reference evidence="9 10" key="1">
    <citation type="submission" date="2021-06" db="EMBL/GenBank/DDBJ databases">
        <title>Genome-based taxonomic framework of Microbacterium strains isolated from marine environment, the description of four new species and reclassification of four preexisting species.</title>
        <authorList>
            <person name="Lee S.D."/>
            <person name="Kim S.-M."/>
            <person name="Byeon Y.-S."/>
            <person name="Yang H.L."/>
            <person name="Kim I.S."/>
        </authorList>
    </citation>
    <scope>NUCLEOTIDE SEQUENCE [LARGE SCALE GENOMIC DNA]</scope>
    <source>
        <strain evidence="9 10">SSW1-49</strain>
    </source>
</reference>
<dbReference type="SUPFAM" id="SSF54427">
    <property type="entry name" value="NTF2-like"/>
    <property type="match status" value="1"/>
</dbReference>
<dbReference type="InterPro" id="IPR013325">
    <property type="entry name" value="RNA_pol_sigma_r2"/>
</dbReference>
<evidence type="ECO:0000313" key="9">
    <source>
        <dbReference type="EMBL" id="MCK2034880.1"/>
    </source>
</evidence>
<evidence type="ECO:0000256" key="4">
    <source>
        <dbReference type="ARBA" id="ARBA00023082"/>
    </source>
</evidence>
<accession>A0ABT0F9Z1</accession>
<dbReference type="PANTHER" id="PTHR30173">
    <property type="entry name" value="SIGMA 19 FACTOR"/>
    <property type="match status" value="1"/>
</dbReference>
<dbReference type="SUPFAM" id="SSF88659">
    <property type="entry name" value="Sigma3 and sigma4 domains of RNA polymerase sigma factors"/>
    <property type="match status" value="1"/>
</dbReference>
<dbReference type="InterPro" id="IPR007627">
    <property type="entry name" value="RNA_pol_sigma70_r2"/>
</dbReference>
<dbReference type="InterPro" id="IPR032710">
    <property type="entry name" value="NTF2-like_dom_sf"/>
</dbReference>
<protein>
    <submittedName>
        <fullName evidence="9">RNA polymerase sigma factor SigJ</fullName>
    </submittedName>
</protein>
<dbReference type="PANTHER" id="PTHR30173:SF43">
    <property type="entry name" value="ECF RNA POLYMERASE SIGMA FACTOR SIGI-RELATED"/>
    <property type="match status" value="1"/>
</dbReference>
<keyword evidence="10" id="KW-1185">Reference proteome</keyword>
<dbReference type="Proteomes" id="UP001300096">
    <property type="component" value="Unassembled WGS sequence"/>
</dbReference>
<evidence type="ECO:0000256" key="2">
    <source>
        <dbReference type="ARBA" id="ARBA00011344"/>
    </source>
</evidence>
<dbReference type="NCBIfam" id="TIGR02937">
    <property type="entry name" value="sigma70-ECF"/>
    <property type="match status" value="1"/>
</dbReference>
<evidence type="ECO:0000259" key="7">
    <source>
        <dbReference type="Pfam" id="PF04542"/>
    </source>
</evidence>
<sequence length="389" mass="42237">MAGVARGLRDVTPDGSAASCDGDPHGVPFVTGALRVTLSQHRRWRRRRCEVGSLPVHPLRGENVHDDLDEVFRERRRLLAVAYRMTGTLADAEDVVQETFVRWYRQTDAERGAIQNLGAWLTTVASRISLDLLTSARRRREQYVGQWLPEPVPSDTFADGGRVSASSREITDPLERVSFDDSVSTALLVVLESMTPSERVAFVLHDIFDVPFPEIAEILGRSPAAVRQLATSARRHVRENRATAVPRAEHDRVVRAFRAATLTGGVDELIRVLAPDVELRSDGGGVVRAALNVVSGADRVARFLLGIAQKNPHLEAAELQTGDGLAFVFRAEGEVASVMNFAVEDGRISRVWIVLNPAKLTSWRGDSGADGPGGSADSADPGGDGSRTA</sequence>
<dbReference type="SUPFAM" id="SSF88946">
    <property type="entry name" value="Sigma2 domain of RNA polymerase sigma factors"/>
    <property type="match status" value="1"/>
</dbReference>